<evidence type="ECO:0000256" key="1">
    <source>
        <dbReference type="SAM" id="MobiDB-lite"/>
    </source>
</evidence>
<dbReference type="Proteomes" id="UP000536909">
    <property type="component" value="Unassembled WGS sequence"/>
</dbReference>
<feature type="region of interest" description="Disordered" evidence="1">
    <location>
        <begin position="1"/>
        <end position="32"/>
    </location>
</feature>
<name>A0ABR6MRL3_9DEIO</name>
<evidence type="ECO:0000313" key="2">
    <source>
        <dbReference type="EMBL" id="MBB5293936.1"/>
    </source>
</evidence>
<sequence>MISVSPTPGRLNALRVEGPGHTRPQPCVSARPTTLLPVPWPRPHWTPAHLPPPSLRVRTTAAADAARVGGRGA</sequence>
<dbReference type="EMBL" id="JACHFV010000002">
    <property type="protein sequence ID" value="MBB5293936.1"/>
    <property type="molecule type" value="Genomic_DNA"/>
</dbReference>
<keyword evidence="3" id="KW-1185">Reference proteome</keyword>
<organism evidence="2 3">
    <name type="scientific">Deinococcus metallilatus</name>
    <dbReference type="NCBI Taxonomy" id="1211322"/>
    <lineage>
        <taxon>Bacteria</taxon>
        <taxon>Thermotogati</taxon>
        <taxon>Deinococcota</taxon>
        <taxon>Deinococci</taxon>
        <taxon>Deinococcales</taxon>
        <taxon>Deinococcaceae</taxon>
        <taxon>Deinococcus</taxon>
    </lineage>
</organism>
<evidence type="ECO:0000313" key="3">
    <source>
        <dbReference type="Proteomes" id="UP000536909"/>
    </source>
</evidence>
<gene>
    <name evidence="2" type="ORF">HNQ10_000749</name>
</gene>
<comment type="caution">
    <text evidence="2">The sequence shown here is derived from an EMBL/GenBank/DDBJ whole genome shotgun (WGS) entry which is preliminary data.</text>
</comment>
<proteinExistence type="predicted"/>
<accession>A0ABR6MRL3</accession>
<protein>
    <submittedName>
        <fullName evidence="2">Uncharacterized protein</fullName>
    </submittedName>
</protein>
<reference evidence="2 3" key="1">
    <citation type="submission" date="2020-08" db="EMBL/GenBank/DDBJ databases">
        <title>Genomic Encyclopedia of Type Strains, Phase IV (KMG-IV): sequencing the most valuable type-strain genomes for metagenomic binning, comparative biology and taxonomic classification.</title>
        <authorList>
            <person name="Goeker M."/>
        </authorList>
    </citation>
    <scope>NUCLEOTIDE SEQUENCE [LARGE SCALE GENOMIC DNA]</scope>
    <source>
        <strain evidence="2 3">DSM 105434</strain>
    </source>
</reference>